<dbReference type="AlphaFoldDB" id="A0AAD7JNY0"/>
<proteinExistence type="predicted"/>
<feature type="compositionally biased region" description="Basic and acidic residues" evidence="1">
    <location>
        <begin position="388"/>
        <end position="399"/>
    </location>
</feature>
<feature type="compositionally biased region" description="Polar residues" evidence="1">
    <location>
        <begin position="165"/>
        <end position="175"/>
    </location>
</feature>
<feature type="region of interest" description="Disordered" evidence="1">
    <location>
        <begin position="381"/>
        <end position="433"/>
    </location>
</feature>
<gene>
    <name evidence="2" type="ORF">B0H16DRAFT_1452976</name>
</gene>
<accession>A0AAD7JNY0</accession>
<feature type="compositionally biased region" description="Low complexity" evidence="1">
    <location>
        <begin position="404"/>
        <end position="429"/>
    </location>
</feature>
<name>A0AAD7JNY0_9AGAR</name>
<comment type="caution">
    <text evidence="2">The sequence shown here is derived from an EMBL/GenBank/DDBJ whole genome shotgun (WGS) entry which is preliminary data.</text>
</comment>
<dbReference type="Proteomes" id="UP001215598">
    <property type="component" value="Unassembled WGS sequence"/>
</dbReference>
<organism evidence="2 3">
    <name type="scientific">Mycena metata</name>
    <dbReference type="NCBI Taxonomy" id="1033252"/>
    <lineage>
        <taxon>Eukaryota</taxon>
        <taxon>Fungi</taxon>
        <taxon>Dikarya</taxon>
        <taxon>Basidiomycota</taxon>
        <taxon>Agaricomycotina</taxon>
        <taxon>Agaricomycetes</taxon>
        <taxon>Agaricomycetidae</taxon>
        <taxon>Agaricales</taxon>
        <taxon>Marasmiineae</taxon>
        <taxon>Mycenaceae</taxon>
        <taxon>Mycena</taxon>
    </lineage>
</organism>
<feature type="region of interest" description="Disordered" evidence="1">
    <location>
        <begin position="449"/>
        <end position="477"/>
    </location>
</feature>
<evidence type="ECO:0000313" key="3">
    <source>
        <dbReference type="Proteomes" id="UP001215598"/>
    </source>
</evidence>
<feature type="region of interest" description="Disordered" evidence="1">
    <location>
        <begin position="158"/>
        <end position="192"/>
    </location>
</feature>
<reference evidence="2" key="1">
    <citation type="submission" date="2023-03" db="EMBL/GenBank/DDBJ databases">
        <title>Massive genome expansion in bonnet fungi (Mycena s.s.) driven by repeated elements and novel gene families across ecological guilds.</title>
        <authorList>
            <consortium name="Lawrence Berkeley National Laboratory"/>
            <person name="Harder C.B."/>
            <person name="Miyauchi S."/>
            <person name="Viragh M."/>
            <person name="Kuo A."/>
            <person name="Thoen E."/>
            <person name="Andreopoulos B."/>
            <person name="Lu D."/>
            <person name="Skrede I."/>
            <person name="Drula E."/>
            <person name="Henrissat B."/>
            <person name="Morin E."/>
            <person name="Kohler A."/>
            <person name="Barry K."/>
            <person name="LaButti K."/>
            <person name="Morin E."/>
            <person name="Salamov A."/>
            <person name="Lipzen A."/>
            <person name="Mereny Z."/>
            <person name="Hegedus B."/>
            <person name="Baldrian P."/>
            <person name="Stursova M."/>
            <person name="Weitz H."/>
            <person name="Taylor A."/>
            <person name="Grigoriev I.V."/>
            <person name="Nagy L.G."/>
            <person name="Martin F."/>
            <person name="Kauserud H."/>
        </authorList>
    </citation>
    <scope>NUCLEOTIDE SEQUENCE</scope>
    <source>
        <strain evidence="2">CBHHK182m</strain>
    </source>
</reference>
<dbReference type="EMBL" id="JARKIB010000020">
    <property type="protein sequence ID" value="KAJ7768232.1"/>
    <property type="molecule type" value="Genomic_DNA"/>
</dbReference>
<evidence type="ECO:0000313" key="2">
    <source>
        <dbReference type="EMBL" id="KAJ7768232.1"/>
    </source>
</evidence>
<sequence length="667" mass="74815">MSLTASGTRVLSVRWVVAAGATDLRSQVVKSPDIILWMMAVGPQYTCCAKNLLNEVVRMDPAAKRRMLITISDGHLKKDGQDAGRALRERCVRVIASVGDRSGSILVPPPFYPVVLCRITSRGATYLLPKDVGTQTDNHLRELLLITGVEVLTKESSIGDRGLPTMSTRRQNPSQREILKPDELSHTQVQNRPILRPEAFEHKGVCQGDTKGLIPVAYDRCVANGKESIIAYDPVVGRKGVLSDPEETLRRTPGRPECQTPDLTVRPRGVVIMRALTACGNSRQLIWHQSIYTLTQTISPTRLPELVEDLRAAEGIGNYTINYDYSLTLRILTKSYLSRRIELVQRVNAHSSRQFVARGFGPHALVVPHLDSISSRLTVPTKASAARSHRDLDDLEPPKRKLPSRTTSSRRSYLSSSEEENSSPVPYSSPRRATGAERLETSFTGHDFGEHSRVLSSLPPLSPPTRTTGSMEQQKDSNLRPMQAGMEHRFALSPMGDLVRGYTQQDPEDVSLFIRVTSISSKKNLVVEDLIDRGVPKISQPTSRFSLETGLMLRTERAIFQMQSILDRASALIRDRKTNERMLIAHQTFSKYQAEYSATRTEELLLSPVSTNPEVHELLPRKEGPLSDVNYLYDNLSYLKKYWPERYNPQLDWIHWVHTTVCGARKL</sequence>
<evidence type="ECO:0000256" key="1">
    <source>
        <dbReference type="SAM" id="MobiDB-lite"/>
    </source>
</evidence>
<protein>
    <submittedName>
        <fullName evidence="2">Uncharacterized protein</fullName>
    </submittedName>
</protein>
<keyword evidence="3" id="KW-1185">Reference proteome</keyword>